<evidence type="ECO:0000256" key="2">
    <source>
        <dbReference type="SAM" id="MobiDB-lite"/>
    </source>
</evidence>
<feature type="region of interest" description="Disordered" evidence="2">
    <location>
        <begin position="1"/>
        <end position="78"/>
    </location>
</feature>
<feature type="domain" description="Fungal STAND N-terminal Goodbye" evidence="3">
    <location>
        <begin position="138"/>
        <end position="257"/>
    </location>
</feature>
<proteinExistence type="predicted"/>
<dbReference type="Proteomes" id="UP000320762">
    <property type="component" value="Unassembled WGS sequence"/>
</dbReference>
<gene>
    <name evidence="5" type="ORF">BD626DRAFT_439673</name>
</gene>
<evidence type="ECO:0000259" key="4">
    <source>
        <dbReference type="Pfam" id="PF24883"/>
    </source>
</evidence>
<dbReference type="Pfam" id="PF24883">
    <property type="entry name" value="NPHP3_N"/>
    <property type="match status" value="1"/>
</dbReference>
<keyword evidence="6" id="KW-1185">Reference proteome</keyword>
<feature type="compositionally biased region" description="Polar residues" evidence="2">
    <location>
        <begin position="47"/>
        <end position="62"/>
    </location>
</feature>
<feature type="compositionally biased region" description="Low complexity" evidence="2">
    <location>
        <begin position="64"/>
        <end position="76"/>
    </location>
</feature>
<sequence length="534" mass="57477">MANLSSSTSRRHRLVQGLVSGLFSRSSTSASEQPRSPSYEARPSTPPQTASIASPVPSSTLVGSPELPSSLPSASPYHSHNPATSTSWVVLPVLTSPTSSSDPSFALPAPLSVDSASSSTASLVPSVQPASSSIAALWHEAIARYKSKTGVDLCAEQGVPFDSESSIFQYLDEHQRNFKAFREGGLQSLRRSLTPVVAVLGPLCTIAGEAVGLAFQPSKAIFAAVGELCKGAVEAGDELDAISDAFDTMAHHLRILKPAAAHVLEDDTLREASVKLLAQILVVLGVIRKVWKQGRLVLWLKKLAKSKAVASALADLSRLASTHHETVSAVTLYTAKETMALLTESNAWSQEEQEVTRSSLASITKIAQDVYVMVREYAGLASDEQRANRGILEHIQRALLRQINDMSIVKKTAEIDKIFAWLHCPDSSVKMNSLLDDRAMSTGSWFLDGEEFTSFKKGAITVLWLHGKAGCGKSTMIAAAIRDLQGRPQPPATHRRSPCPISSTRPGQALEICARFSRRYFASSHTTYPNAHVD</sequence>
<feature type="domain" description="Nephrocystin 3-like N-terminal" evidence="4">
    <location>
        <begin position="442"/>
        <end position="489"/>
    </location>
</feature>
<comment type="caution">
    <text evidence="5">The sequence shown here is derived from an EMBL/GenBank/DDBJ whole genome shotgun (WGS) entry which is preliminary data.</text>
</comment>
<dbReference type="OrthoDB" id="7464126at2759"/>
<organism evidence="5 6">
    <name type="scientific">Schizophyllum amplum</name>
    <dbReference type="NCBI Taxonomy" id="97359"/>
    <lineage>
        <taxon>Eukaryota</taxon>
        <taxon>Fungi</taxon>
        <taxon>Dikarya</taxon>
        <taxon>Basidiomycota</taxon>
        <taxon>Agaricomycotina</taxon>
        <taxon>Agaricomycetes</taxon>
        <taxon>Agaricomycetidae</taxon>
        <taxon>Agaricales</taxon>
        <taxon>Schizophyllaceae</taxon>
        <taxon>Schizophyllum</taxon>
    </lineage>
</organism>
<feature type="region of interest" description="Disordered" evidence="2">
    <location>
        <begin position="486"/>
        <end position="505"/>
    </location>
</feature>
<dbReference type="PANTHER" id="PTHR10039">
    <property type="entry name" value="AMELOGENIN"/>
    <property type="match status" value="1"/>
</dbReference>
<feature type="compositionally biased region" description="Polar residues" evidence="2">
    <location>
        <begin position="23"/>
        <end position="36"/>
    </location>
</feature>
<evidence type="ECO:0000256" key="1">
    <source>
        <dbReference type="ARBA" id="ARBA00022737"/>
    </source>
</evidence>
<accession>A0A550BXN8</accession>
<name>A0A550BXN8_9AGAR</name>
<protein>
    <submittedName>
        <fullName evidence="5">Uncharacterized protein</fullName>
    </submittedName>
</protein>
<dbReference type="AlphaFoldDB" id="A0A550BXN8"/>
<reference evidence="5 6" key="1">
    <citation type="journal article" date="2019" name="New Phytol.">
        <title>Comparative genomics reveals unique wood-decay strategies and fruiting body development in the Schizophyllaceae.</title>
        <authorList>
            <person name="Almasi E."/>
            <person name="Sahu N."/>
            <person name="Krizsan K."/>
            <person name="Balint B."/>
            <person name="Kovacs G.M."/>
            <person name="Kiss B."/>
            <person name="Cseklye J."/>
            <person name="Drula E."/>
            <person name="Henrissat B."/>
            <person name="Nagy I."/>
            <person name="Chovatia M."/>
            <person name="Adam C."/>
            <person name="LaButti K."/>
            <person name="Lipzen A."/>
            <person name="Riley R."/>
            <person name="Grigoriev I.V."/>
            <person name="Nagy L.G."/>
        </authorList>
    </citation>
    <scope>NUCLEOTIDE SEQUENCE [LARGE SCALE GENOMIC DNA]</scope>
    <source>
        <strain evidence="5 6">NL-1724</strain>
    </source>
</reference>
<evidence type="ECO:0000313" key="6">
    <source>
        <dbReference type="Proteomes" id="UP000320762"/>
    </source>
</evidence>
<dbReference type="InterPro" id="IPR056884">
    <property type="entry name" value="NPHP3-like_N"/>
</dbReference>
<dbReference type="EMBL" id="VDMD01000049">
    <property type="protein sequence ID" value="TRM57302.1"/>
    <property type="molecule type" value="Genomic_DNA"/>
</dbReference>
<keyword evidence="1" id="KW-0677">Repeat</keyword>
<dbReference type="STRING" id="97359.A0A550BXN8"/>
<evidence type="ECO:0000313" key="5">
    <source>
        <dbReference type="EMBL" id="TRM57302.1"/>
    </source>
</evidence>
<dbReference type="PANTHER" id="PTHR10039:SF16">
    <property type="entry name" value="GPI INOSITOL-DEACYLASE"/>
    <property type="match status" value="1"/>
</dbReference>
<evidence type="ECO:0000259" key="3">
    <source>
        <dbReference type="Pfam" id="PF17109"/>
    </source>
</evidence>
<dbReference type="InterPro" id="IPR031350">
    <property type="entry name" value="Goodbye_dom"/>
</dbReference>
<dbReference type="Pfam" id="PF17109">
    <property type="entry name" value="Goodbye"/>
    <property type="match status" value="1"/>
</dbReference>